<comment type="caution">
    <text evidence="1">The sequence shown here is derived from an EMBL/GenBank/DDBJ whole genome shotgun (WGS) entry which is preliminary data.</text>
</comment>
<protein>
    <submittedName>
        <fullName evidence="1">Uncharacterized protein</fullName>
    </submittedName>
</protein>
<reference evidence="1 2" key="1">
    <citation type="journal article" date="2018" name="Front. Plant Sci.">
        <title>Red Clover (Trifolium pratense) and Zigzag Clover (T. medium) - A Picture of Genomic Similarities and Differences.</title>
        <authorList>
            <person name="Dluhosova J."/>
            <person name="Istvanek J."/>
            <person name="Nedelnik J."/>
            <person name="Repkova J."/>
        </authorList>
    </citation>
    <scope>NUCLEOTIDE SEQUENCE [LARGE SCALE GENOMIC DNA]</scope>
    <source>
        <strain evidence="2">cv. 10/8</strain>
        <tissue evidence="1">Leaf</tissue>
    </source>
</reference>
<accession>A0A392S7W0</accession>
<dbReference type="Proteomes" id="UP000265520">
    <property type="component" value="Unassembled WGS sequence"/>
</dbReference>
<dbReference type="AlphaFoldDB" id="A0A392S7W0"/>
<sequence>TDDVVDVTVINENLDQEEEETYDNSSSVPDTHRAFVKQVDAVVVEKPFTPIDIEVSVANFDSPTRAIPDRY</sequence>
<feature type="non-terminal residue" evidence="1">
    <location>
        <position position="1"/>
    </location>
</feature>
<organism evidence="1 2">
    <name type="scientific">Trifolium medium</name>
    <dbReference type="NCBI Taxonomy" id="97028"/>
    <lineage>
        <taxon>Eukaryota</taxon>
        <taxon>Viridiplantae</taxon>
        <taxon>Streptophyta</taxon>
        <taxon>Embryophyta</taxon>
        <taxon>Tracheophyta</taxon>
        <taxon>Spermatophyta</taxon>
        <taxon>Magnoliopsida</taxon>
        <taxon>eudicotyledons</taxon>
        <taxon>Gunneridae</taxon>
        <taxon>Pentapetalae</taxon>
        <taxon>rosids</taxon>
        <taxon>fabids</taxon>
        <taxon>Fabales</taxon>
        <taxon>Fabaceae</taxon>
        <taxon>Papilionoideae</taxon>
        <taxon>50 kb inversion clade</taxon>
        <taxon>NPAAA clade</taxon>
        <taxon>Hologalegina</taxon>
        <taxon>IRL clade</taxon>
        <taxon>Trifolieae</taxon>
        <taxon>Trifolium</taxon>
    </lineage>
</organism>
<evidence type="ECO:0000313" key="1">
    <source>
        <dbReference type="EMBL" id="MCI44060.1"/>
    </source>
</evidence>
<proteinExistence type="predicted"/>
<name>A0A392S7W0_9FABA</name>
<evidence type="ECO:0000313" key="2">
    <source>
        <dbReference type="Proteomes" id="UP000265520"/>
    </source>
</evidence>
<dbReference type="EMBL" id="LXQA010325636">
    <property type="protein sequence ID" value="MCI44060.1"/>
    <property type="molecule type" value="Genomic_DNA"/>
</dbReference>
<keyword evidence="2" id="KW-1185">Reference proteome</keyword>